<proteinExistence type="predicted"/>
<sequence>MSVTTSSSPSASGSVTALLSLTGRVVAGLRSAYLAWEDRRAVARLQAFDDAMLADIGLTRGDVYGALSLAVTERPSGHLASLAAERRAGSRAQAREIRAALRSDDATVTVDGQVLPKVPLAEQLRHLDRA</sequence>
<name>A0A1E3H867_9HYPH</name>
<protein>
    <recommendedName>
        <fullName evidence="1">YjiS-like domain-containing protein</fullName>
    </recommendedName>
</protein>
<dbReference type="InterPro" id="IPR009506">
    <property type="entry name" value="YjiS-like"/>
</dbReference>
<dbReference type="EMBL" id="MCRJ01000015">
    <property type="protein sequence ID" value="ODN71691.1"/>
    <property type="molecule type" value="Genomic_DNA"/>
</dbReference>
<gene>
    <name evidence="2" type="ORF">A6302_00935</name>
</gene>
<dbReference type="Pfam" id="PF06568">
    <property type="entry name" value="YjiS-like"/>
    <property type="match status" value="1"/>
</dbReference>
<evidence type="ECO:0000313" key="2">
    <source>
        <dbReference type="EMBL" id="ODN71691.1"/>
    </source>
</evidence>
<comment type="caution">
    <text evidence="2">The sequence shown here is derived from an EMBL/GenBank/DDBJ whole genome shotgun (WGS) entry which is preliminary data.</text>
</comment>
<dbReference type="RefSeq" id="WP_069305984.1">
    <property type="nucleotide sequence ID" value="NZ_MCRJ01000015.1"/>
</dbReference>
<evidence type="ECO:0000313" key="3">
    <source>
        <dbReference type="Proteomes" id="UP000094622"/>
    </source>
</evidence>
<accession>A0A1E3H867</accession>
<dbReference type="AlphaFoldDB" id="A0A1E3H867"/>
<feature type="domain" description="YjiS-like" evidence="1">
    <location>
        <begin position="35"/>
        <end position="64"/>
    </location>
</feature>
<organism evidence="2 3">
    <name type="scientific">Methylobrevis pamukkalensis</name>
    <dbReference type="NCBI Taxonomy" id="1439726"/>
    <lineage>
        <taxon>Bacteria</taxon>
        <taxon>Pseudomonadati</taxon>
        <taxon>Pseudomonadota</taxon>
        <taxon>Alphaproteobacteria</taxon>
        <taxon>Hyphomicrobiales</taxon>
        <taxon>Pleomorphomonadaceae</taxon>
        <taxon>Methylobrevis</taxon>
    </lineage>
</organism>
<dbReference type="Proteomes" id="UP000094622">
    <property type="component" value="Unassembled WGS sequence"/>
</dbReference>
<reference evidence="2 3" key="1">
    <citation type="submission" date="2016-07" db="EMBL/GenBank/DDBJ databases">
        <title>Draft Genome Sequence of Methylobrevis pamukkalensis PK2.</title>
        <authorList>
            <person name="Vasilenko O.V."/>
            <person name="Doronina N.V."/>
            <person name="Shmareva M.N."/>
            <person name="Tarlachkov S.V."/>
            <person name="Mustakhimov I."/>
            <person name="Trotsenko Y.A."/>
        </authorList>
    </citation>
    <scope>NUCLEOTIDE SEQUENCE [LARGE SCALE GENOMIC DNA]</scope>
    <source>
        <strain evidence="2 3">PK2</strain>
    </source>
</reference>
<keyword evidence="3" id="KW-1185">Reference proteome</keyword>
<evidence type="ECO:0000259" key="1">
    <source>
        <dbReference type="Pfam" id="PF06568"/>
    </source>
</evidence>